<gene>
    <name evidence="3" type="ORF">SAMN05421803_103449</name>
</gene>
<reference evidence="3 4" key="1">
    <citation type="submission" date="2016-11" db="EMBL/GenBank/DDBJ databases">
        <authorList>
            <person name="Jaros S."/>
            <person name="Januszkiewicz K."/>
            <person name="Wedrychowicz H."/>
        </authorList>
    </citation>
    <scope>NUCLEOTIDE SEQUENCE [LARGE SCALE GENOMIC DNA]</scope>
    <source>
        <strain evidence="3 4">CGMCC 4.5723</strain>
    </source>
</reference>
<accession>A0A1M6GL19</accession>
<dbReference type="PANTHER" id="PTHR37318:SF1">
    <property type="entry name" value="BSL7504 PROTEIN"/>
    <property type="match status" value="1"/>
</dbReference>
<keyword evidence="4" id="KW-1185">Reference proteome</keyword>
<evidence type="ECO:0000256" key="1">
    <source>
        <dbReference type="SAM" id="MobiDB-lite"/>
    </source>
</evidence>
<organism evidence="3 4">
    <name type="scientific">Nocardiopsis flavescens</name>
    <dbReference type="NCBI Taxonomy" id="758803"/>
    <lineage>
        <taxon>Bacteria</taxon>
        <taxon>Bacillati</taxon>
        <taxon>Actinomycetota</taxon>
        <taxon>Actinomycetes</taxon>
        <taxon>Streptosporangiales</taxon>
        <taxon>Nocardiopsidaceae</taxon>
        <taxon>Nocardiopsis</taxon>
    </lineage>
</organism>
<dbReference type="InterPro" id="IPR027395">
    <property type="entry name" value="WH_DNA-bd_dom"/>
</dbReference>
<feature type="region of interest" description="Disordered" evidence="1">
    <location>
        <begin position="103"/>
        <end position="122"/>
    </location>
</feature>
<dbReference type="Gene3D" id="1.10.10.10">
    <property type="entry name" value="Winged helix-like DNA-binding domain superfamily/Winged helix DNA-binding domain"/>
    <property type="match status" value="1"/>
</dbReference>
<dbReference type="SUPFAM" id="SSF46785">
    <property type="entry name" value="Winged helix' DNA-binding domain"/>
    <property type="match status" value="1"/>
</dbReference>
<evidence type="ECO:0000259" key="2">
    <source>
        <dbReference type="Pfam" id="PF13601"/>
    </source>
</evidence>
<dbReference type="InterPro" id="IPR036390">
    <property type="entry name" value="WH_DNA-bd_sf"/>
</dbReference>
<dbReference type="Pfam" id="PF13601">
    <property type="entry name" value="HTH_34"/>
    <property type="match status" value="1"/>
</dbReference>
<dbReference type="Proteomes" id="UP000184452">
    <property type="component" value="Unassembled WGS sequence"/>
</dbReference>
<proteinExistence type="predicted"/>
<name>A0A1M6GL19_9ACTN</name>
<evidence type="ECO:0000313" key="3">
    <source>
        <dbReference type="EMBL" id="SHJ10610.1"/>
    </source>
</evidence>
<dbReference type="RefSeq" id="WP_073377349.1">
    <property type="nucleotide sequence ID" value="NZ_FQZK01000003.1"/>
</dbReference>
<evidence type="ECO:0000313" key="4">
    <source>
        <dbReference type="Proteomes" id="UP000184452"/>
    </source>
</evidence>
<feature type="compositionally biased region" description="Basic and acidic residues" evidence="1">
    <location>
        <begin position="107"/>
        <end position="122"/>
    </location>
</feature>
<dbReference type="InterPro" id="IPR036388">
    <property type="entry name" value="WH-like_DNA-bd_sf"/>
</dbReference>
<dbReference type="GO" id="GO:0003677">
    <property type="term" value="F:DNA binding"/>
    <property type="evidence" value="ECO:0007669"/>
    <property type="project" value="UniProtKB-KW"/>
</dbReference>
<dbReference type="EMBL" id="FQZK01000003">
    <property type="protein sequence ID" value="SHJ10610.1"/>
    <property type="molecule type" value="Genomic_DNA"/>
</dbReference>
<protein>
    <submittedName>
        <fullName evidence="3">Winged helix DNA-binding domain-containing protein</fullName>
    </submittedName>
</protein>
<dbReference type="PANTHER" id="PTHR37318">
    <property type="entry name" value="BSL7504 PROTEIN"/>
    <property type="match status" value="1"/>
</dbReference>
<keyword evidence="3" id="KW-0238">DNA-binding</keyword>
<sequence length="122" mass="13131">MGDPGELDQALLNPTRLSIVSLLAATRWAEFGYVRDSVGLTDSALSKQVSALDKLGYVESDKGYIGKRPRTWLNLTSAGREALTGHIRALQLIASAAGERGAGYHAQDAEHRPGRRAGAEER</sequence>
<dbReference type="AlphaFoldDB" id="A0A1M6GL19"/>
<dbReference type="OrthoDB" id="4952043at2"/>
<feature type="domain" description="Winged helix DNA-binding" evidence="2">
    <location>
        <begin position="16"/>
        <end position="91"/>
    </location>
</feature>